<gene>
    <name evidence="1" type="ORF">M9H77_34344</name>
</gene>
<keyword evidence="2" id="KW-1185">Reference proteome</keyword>
<comment type="caution">
    <text evidence="1">The sequence shown here is derived from an EMBL/GenBank/DDBJ whole genome shotgun (WGS) entry which is preliminary data.</text>
</comment>
<dbReference type="Proteomes" id="UP001060085">
    <property type="component" value="Linkage Group LG08"/>
</dbReference>
<protein>
    <submittedName>
        <fullName evidence="1">Uncharacterized protein</fullName>
    </submittedName>
</protein>
<evidence type="ECO:0000313" key="2">
    <source>
        <dbReference type="Proteomes" id="UP001060085"/>
    </source>
</evidence>
<reference evidence="2" key="1">
    <citation type="journal article" date="2023" name="Nat. Plants">
        <title>Single-cell RNA sequencing provides a high-resolution roadmap for understanding the multicellular compartmentation of specialized metabolism.</title>
        <authorList>
            <person name="Sun S."/>
            <person name="Shen X."/>
            <person name="Li Y."/>
            <person name="Li Y."/>
            <person name="Wang S."/>
            <person name="Li R."/>
            <person name="Zhang H."/>
            <person name="Shen G."/>
            <person name="Guo B."/>
            <person name="Wei J."/>
            <person name="Xu J."/>
            <person name="St-Pierre B."/>
            <person name="Chen S."/>
            <person name="Sun C."/>
        </authorList>
    </citation>
    <scope>NUCLEOTIDE SEQUENCE [LARGE SCALE GENOMIC DNA]</scope>
</reference>
<accession>A0ACB9ZLS7</accession>
<name>A0ACB9ZLS7_CATRO</name>
<dbReference type="EMBL" id="CM044708">
    <property type="protein sequence ID" value="KAI5648339.1"/>
    <property type="molecule type" value="Genomic_DNA"/>
</dbReference>
<proteinExistence type="predicted"/>
<evidence type="ECO:0000313" key="1">
    <source>
        <dbReference type="EMBL" id="KAI5648339.1"/>
    </source>
</evidence>
<sequence>MAFTMTEHLFVFLLSFAYFSQHTQGFTLFKTYHVYISNGLPVNSQNLQIHVFSGDNDLGYHNLTVDEIFSWEFEMNLFQNTKFYSHFSWGDKERSFAVFDKHIAPKCGHYDFDTCFWIAKEDGFYFAGMDTRHEDAQKMNWWVNKTTM</sequence>
<organism evidence="1 2">
    <name type="scientific">Catharanthus roseus</name>
    <name type="common">Madagascar periwinkle</name>
    <name type="synonym">Vinca rosea</name>
    <dbReference type="NCBI Taxonomy" id="4058"/>
    <lineage>
        <taxon>Eukaryota</taxon>
        <taxon>Viridiplantae</taxon>
        <taxon>Streptophyta</taxon>
        <taxon>Embryophyta</taxon>
        <taxon>Tracheophyta</taxon>
        <taxon>Spermatophyta</taxon>
        <taxon>Magnoliopsida</taxon>
        <taxon>eudicotyledons</taxon>
        <taxon>Gunneridae</taxon>
        <taxon>Pentapetalae</taxon>
        <taxon>asterids</taxon>
        <taxon>lamiids</taxon>
        <taxon>Gentianales</taxon>
        <taxon>Apocynaceae</taxon>
        <taxon>Rauvolfioideae</taxon>
        <taxon>Vinceae</taxon>
        <taxon>Catharanthinae</taxon>
        <taxon>Catharanthus</taxon>
    </lineage>
</organism>